<comment type="caution">
    <text evidence="12">The sequence shown here is derived from an EMBL/GenBank/DDBJ whole genome shotgun (WGS) entry which is preliminary data.</text>
</comment>
<dbReference type="PANTHER" id="PTHR11956:SF5">
    <property type="entry name" value="ARGININE--TRNA LIGASE, CYTOPLASMIC"/>
    <property type="match status" value="1"/>
</dbReference>
<evidence type="ECO:0000256" key="4">
    <source>
        <dbReference type="ARBA" id="ARBA00022840"/>
    </source>
</evidence>
<evidence type="ECO:0000259" key="11">
    <source>
        <dbReference type="SMART" id="SM01016"/>
    </source>
</evidence>
<name>A0A1J4TC13_9BACT</name>
<feature type="domain" description="Arginyl tRNA synthetase N-terminal" evidence="11">
    <location>
        <begin position="1"/>
        <end position="80"/>
    </location>
</feature>
<dbReference type="PRINTS" id="PR01038">
    <property type="entry name" value="TRNASYNTHARG"/>
</dbReference>
<dbReference type="FunFam" id="1.10.730.10:FF:000006">
    <property type="entry name" value="Arginyl-tRNA synthetase 2, mitochondrial"/>
    <property type="match status" value="1"/>
</dbReference>
<dbReference type="InterPro" id="IPR036695">
    <property type="entry name" value="Arg-tRNA-synth_N_sf"/>
</dbReference>
<dbReference type="GO" id="GO:0005524">
    <property type="term" value="F:ATP binding"/>
    <property type="evidence" value="ECO:0007669"/>
    <property type="project" value="UniProtKB-UniRule"/>
</dbReference>
<dbReference type="InterPro" id="IPR008909">
    <property type="entry name" value="DALR_anticod-bd"/>
</dbReference>
<dbReference type="NCBIfam" id="TIGR00456">
    <property type="entry name" value="argS"/>
    <property type="match status" value="1"/>
</dbReference>
<keyword evidence="6 8" id="KW-0030">Aminoacyl-tRNA synthetase</keyword>
<dbReference type="Pfam" id="PF00750">
    <property type="entry name" value="tRNA-synt_1d"/>
    <property type="match status" value="1"/>
</dbReference>
<proteinExistence type="inferred from homology"/>
<keyword evidence="5 8" id="KW-0648">Protein biosynthesis</keyword>
<dbReference type="InterPro" id="IPR009080">
    <property type="entry name" value="tRNAsynth_Ia_anticodon-bd"/>
</dbReference>
<evidence type="ECO:0000256" key="2">
    <source>
        <dbReference type="ARBA" id="ARBA00022598"/>
    </source>
</evidence>
<evidence type="ECO:0000259" key="10">
    <source>
        <dbReference type="SMART" id="SM00836"/>
    </source>
</evidence>
<feature type="domain" description="DALR anticodon binding" evidence="10">
    <location>
        <begin position="447"/>
        <end position="561"/>
    </location>
</feature>
<dbReference type="SMART" id="SM01016">
    <property type="entry name" value="Arg_tRNA_synt_N"/>
    <property type="match status" value="1"/>
</dbReference>
<keyword evidence="2 8" id="KW-0436">Ligase</keyword>
<dbReference type="InterPro" id="IPR014729">
    <property type="entry name" value="Rossmann-like_a/b/a_fold"/>
</dbReference>
<evidence type="ECO:0000256" key="5">
    <source>
        <dbReference type="ARBA" id="ARBA00022917"/>
    </source>
</evidence>
<dbReference type="Pfam" id="PF05746">
    <property type="entry name" value="DALR_1"/>
    <property type="match status" value="1"/>
</dbReference>
<dbReference type="SUPFAM" id="SSF52374">
    <property type="entry name" value="Nucleotidylyl transferase"/>
    <property type="match status" value="1"/>
</dbReference>
<dbReference type="Proteomes" id="UP000182860">
    <property type="component" value="Unassembled WGS sequence"/>
</dbReference>
<dbReference type="GO" id="GO:0005737">
    <property type="term" value="C:cytoplasm"/>
    <property type="evidence" value="ECO:0007669"/>
    <property type="project" value="UniProtKB-SubCell"/>
</dbReference>
<evidence type="ECO:0000313" key="13">
    <source>
        <dbReference type="Proteomes" id="UP000182860"/>
    </source>
</evidence>
<evidence type="ECO:0000256" key="3">
    <source>
        <dbReference type="ARBA" id="ARBA00022741"/>
    </source>
</evidence>
<dbReference type="EC" id="6.1.1.19" evidence="8"/>
<sequence length="561" mass="63250">MAILQKIKAEIKKAAGADLDISYPPNSELGDLSLAVFAVAQGKNPVEVAQKISQSLNQNKKLKTLVAEIKAVGPYVNFFLNYDNLGNQVLTAIKKEKDKYGQNNSGQRAGVMIEFSNGNTHKEVHIGHLRNICFGDSVTKLLAESGYKAIPVSYINDFGIFVAKTLWQYKKNEAHYQSMKGGQGYILGTCYKDAVSALENNDDTKAEVTQIMKEIESRRGNYYRLWRKTRLWSIAYLKEIYQELEIKFKKTFYESKVIADGLKIVNQLIRKKILIKSEGAIIADLEKYNLGVLPIIRSDGTALYPVADLALAVKKFQTNKITESIHVVDVRQGLYFKQIFKILELMGYQQKMTHLAYDFVTLPSGMISSRSGNVITYRELLDEAREQAITETKAKRIDWSDKKIKQVATEIALSTIKFEMLKVSSQKTITFDIKEALKFEGYTATYLQYTHARITSLAKKGGGKKVKADYKLLSEPFEKTLIIKMAKYPEVVLRAAGSYAPSEITKYLFELGQDFNDYYHNIQIIKSDPKTKAARLELTGAVGQIIKNGLKLLGLKAINEI</sequence>
<dbReference type="HAMAP" id="MF_00123">
    <property type="entry name" value="Arg_tRNA_synth"/>
    <property type="match status" value="1"/>
</dbReference>
<organism evidence="12 13">
    <name type="scientific">Candidatus Falkowbacteria bacterium CG1_02_41_21</name>
    <dbReference type="NCBI Taxonomy" id="1805147"/>
    <lineage>
        <taxon>Bacteria</taxon>
        <taxon>Candidatus Falkowiibacteriota</taxon>
    </lineage>
</organism>
<dbReference type="InterPro" id="IPR001278">
    <property type="entry name" value="Arg-tRNA-ligase"/>
</dbReference>
<comment type="subunit">
    <text evidence="8">Monomer.</text>
</comment>
<dbReference type="Gene3D" id="1.10.730.10">
    <property type="entry name" value="Isoleucyl-tRNA Synthetase, Domain 1"/>
    <property type="match status" value="1"/>
</dbReference>
<dbReference type="EMBL" id="MNUV01000006">
    <property type="protein sequence ID" value="OIO08435.1"/>
    <property type="molecule type" value="Genomic_DNA"/>
</dbReference>
<dbReference type="Gene3D" id="3.30.1360.70">
    <property type="entry name" value="Arginyl tRNA synthetase N-terminal domain"/>
    <property type="match status" value="1"/>
</dbReference>
<evidence type="ECO:0000256" key="7">
    <source>
        <dbReference type="ARBA" id="ARBA00049339"/>
    </source>
</evidence>
<evidence type="ECO:0000256" key="8">
    <source>
        <dbReference type="HAMAP-Rule" id="MF_00123"/>
    </source>
</evidence>
<dbReference type="GO" id="GO:0004814">
    <property type="term" value="F:arginine-tRNA ligase activity"/>
    <property type="evidence" value="ECO:0007669"/>
    <property type="project" value="UniProtKB-UniRule"/>
</dbReference>
<dbReference type="Pfam" id="PF03485">
    <property type="entry name" value="Arg_tRNA_synt_N"/>
    <property type="match status" value="1"/>
</dbReference>
<comment type="similarity">
    <text evidence="1 8 9">Belongs to the class-I aminoacyl-tRNA synthetase family.</text>
</comment>
<dbReference type="InterPro" id="IPR005148">
    <property type="entry name" value="Arg-tRNA-synth_N"/>
</dbReference>
<evidence type="ECO:0000256" key="6">
    <source>
        <dbReference type="ARBA" id="ARBA00023146"/>
    </source>
</evidence>
<evidence type="ECO:0000256" key="1">
    <source>
        <dbReference type="ARBA" id="ARBA00005594"/>
    </source>
</evidence>
<gene>
    <name evidence="8" type="primary">argS</name>
    <name evidence="12" type="ORF">AUJ35_00250</name>
</gene>
<dbReference type="Gene3D" id="3.40.50.620">
    <property type="entry name" value="HUPs"/>
    <property type="match status" value="1"/>
</dbReference>
<dbReference type="SUPFAM" id="SSF55190">
    <property type="entry name" value="Arginyl-tRNA synthetase (ArgRS), N-terminal 'additional' domain"/>
    <property type="match status" value="1"/>
</dbReference>
<dbReference type="InterPro" id="IPR035684">
    <property type="entry name" value="ArgRS_core"/>
</dbReference>
<dbReference type="PANTHER" id="PTHR11956">
    <property type="entry name" value="ARGINYL-TRNA SYNTHETASE"/>
    <property type="match status" value="1"/>
</dbReference>
<comment type="catalytic activity">
    <reaction evidence="7 8">
        <text>tRNA(Arg) + L-arginine + ATP = L-arginyl-tRNA(Arg) + AMP + diphosphate</text>
        <dbReference type="Rhea" id="RHEA:20301"/>
        <dbReference type="Rhea" id="RHEA-COMP:9658"/>
        <dbReference type="Rhea" id="RHEA-COMP:9673"/>
        <dbReference type="ChEBI" id="CHEBI:30616"/>
        <dbReference type="ChEBI" id="CHEBI:32682"/>
        <dbReference type="ChEBI" id="CHEBI:33019"/>
        <dbReference type="ChEBI" id="CHEBI:78442"/>
        <dbReference type="ChEBI" id="CHEBI:78513"/>
        <dbReference type="ChEBI" id="CHEBI:456215"/>
        <dbReference type="EC" id="6.1.1.19"/>
    </reaction>
</comment>
<keyword evidence="3 8" id="KW-0547">Nucleotide-binding</keyword>
<evidence type="ECO:0000256" key="9">
    <source>
        <dbReference type="RuleBase" id="RU363038"/>
    </source>
</evidence>
<keyword evidence="4 8" id="KW-0067">ATP-binding</keyword>
<reference evidence="12 13" key="1">
    <citation type="journal article" date="2016" name="Environ. Microbiol.">
        <title>Genomic resolution of a cold subsurface aquifer community provides metabolic insights for novel microbes adapted to high CO concentrations.</title>
        <authorList>
            <person name="Probst A.J."/>
            <person name="Castelle C.J."/>
            <person name="Singh A."/>
            <person name="Brown C.T."/>
            <person name="Anantharaman K."/>
            <person name="Sharon I."/>
            <person name="Hug L.A."/>
            <person name="Burstein D."/>
            <person name="Emerson J.B."/>
            <person name="Thomas B.C."/>
            <person name="Banfield J.F."/>
        </authorList>
    </citation>
    <scope>NUCLEOTIDE SEQUENCE [LARGE SCALE GENOMIC DNA]</scope>
    <source>
        <strain evidence="12">CG1_02_41_21</strain>
    </source>
</reference>
<dbReference type="SUPFAM" id="SSF47323">
    <property type="entry name" value="Anticodon-binding domain of a subclass of class I aminoacyl-tRNA synthetases"/>
    <property type="match status" value="1"/>
</dbReference>
<evidence type="ECO:0000313" key="12">
    <source>
        <dbReference type="EMBL" id="OIO08435.1"/>
    </source>
</evidence>
<protein>
    <recommendedName>
        <fullName evidence="8">Arginine--tRNA ligase</fullName>
        <ecNumber evidence="8">6.1.1.19</ecNumber>
    </recommendedName>
    <alternativeName>
        <fullName evidence="8">Arginyl-tRNA synthetase</fullName>
        <shortName evidence="8">ArgRS</shortName>
    </alternativeName>
</protein>
<feature type="short sequence motif" description="'HIGH' region" evidence="8">
    <location>
        <begin position="118"/>
        <end position="128"/>
    </location>
</feature>
<keyword evidence="8" id="KW-0963">Cytoplasm</keyword>
<comment type="subcellular location">
    <subcellularLocation>
        <location evidence="8">Cytoplasm</location>
    </subcellularLocation>
</comment>
<dbReference type="GO" id="GO:0006420">
    <property type="term" value="P:arginyl-tRNA aminoacylation"/>
    <property type="evidence" value="ECO:0007669"/>
    <property type="project" value="UniProtKB-UniRule"/>
</dbReference>
<accession>A0A1J4TC13</accession>
<dbReference type="SMART" id="SM00836">
    <property type="entry name" value="DALR_1"/>
    <property type="match status" value="1"/>
</dbReference>
<dbReference type="AlphaFoldDB" id="A0A1J4TC13"/>